<evidence type="ECO:0000313" key="1">
    <source>
        <dbReference type="EMBL" id="MBZ4039316.1"/>
    </source>
</evidence>
<evidence type="ECO:0000313" key="2">
    <source>
        <dbReference type="Proteomes" id="UP001430954"/>
    </source>
</evidence>
<keyword evidence="1" id="KW-0282">Flagellum</keyword>
<dbReference type="Proteomes" id="UP001430954">
    <property type="component" value="Unassembled WGS sequence"/>
</dbReference>
<accession>A0ABS7T642</accession>
<organism evidence="1 2">
    <name type="scientific">Novilysobacter selenitireducens</name>
    <dbReference type="NCBI Taxonomy" id="2872639"/>
    <lineage>
        <taxon>Bacteria</taxon>
        <taxon>Pseudomonadati</taxon>
        <taxon>Pseudomonadota</taxon>
        <taxon>Gammaproteobacteria</taxon>
        <taxon>Lysobacterales</taxon>
        <taxon>Lysobacteraceae</taxon>
        <taxon>Novilysobacter</taxon>
    </lineage>
</organism>
<sequence length="109" mass="11934">MADALDSLEQALQAERRALLEHDVDALLNSTQAKLVALRRVESQPLQGHASDRVAMLSELNRANSVLLSRRRREVTWALRHLGRVESTGVYDAAGHAGARPQARCLGIG</sequence>
<protein>
    <submittedName>
        <fullName evidence="1">Flagellar protein FlgN</fullName>
    </submittedName>
</protein>
<dbReference type="EMBL" id="JAINZW010000003">
    <property type="protein sequence ID" value="MBZ4039316.1"/>
    <property type="molecule type" value="Genomic_DNA"/>
</dbReference>
<reference evidence="1 2" key="1">
    <citation type="submission" date="2021-09" db="EMBL/GenBank/DDBJ databases">
        <title>Lysobacter sp. 13A isolated from the river sediment.</title>
        <authorList>
            <person name="Liu H."/>
            <person name="Li S."/>
            <person name="Mao S."/>
        </authorList>
    </citation>
    <scope>NUCLEOTIDE SEQUENCE [LARGE SCALE GENOMIC DNA]</scope>
    <source>
        <strain evidence="1 2">13A</strain>
    </source>
</reference>
<keyword evidence="1" id="KW-0969">Cilium</keyword>
<gene>
    <name evidence="1" type="ORF">K6753_07195</name>
</gene>
<name>A0ABS7T642_9GAMM</name>
<keyword evidence="1" id="KW-0966">Cell projection</keyword>
<comment type="caution">
    <text evidence="1">The sequence shown here is derived from an EMBL/GenBank/DDBJ whole genome shotgun (WGS) entry which is preliminary data.</text>
</comment>
<keyword evidence="2" id="KW-1185">Reference proteome</keyword>
<proteinExistence type="predicted"/>